<gene>
    <name evidence="1" type="ORF">FVB16_02030</name>
</gene>
<comment type="caution">
    <text evidence="1">The sequence shown here is derived from an EMBL/GenBank/DDBJ whole genome shotgun (WGS) entry which is preliminary data.</text>
</comment>
<accession>A0A5N8H4A8</accession>
<evidence type="ECO:0000313" key="1">
    <source>
        <dbReference type="EMBL" id="MPU47657.1"/>
    </source>
</evidence>
<proteinExistence type="predicted"/>
<organism evidence="1 2">
    <name type="scientific">Escherichia coli</name>
    <dbReference type="NCBI Taxonomy" id="562"/>
    <lineage>
        <taxon>Bacteria</taxon>
        <taxon>Pseudomonadati</taxon>
        <taxon>Pseudomonadota</taxon>
        <taxon>Gammaproteobacteria</taxon>
        <taxon>Enterobacterales</taxon>
        <taxon>Enterobacteriaceae</taxon>
        <taxon>Escherichia</taxon>
    </lineage>
</organism>
<protein>
    <submittedName>
        <fullName evidence="1">Shufflon-specific DNA recombinase</fullName>
    </submittedName>
</protein>
<reference evidence="1 2" key="1">
    <citation type="submission" date="2019-08" db="EMBL/GenBank/DDBJ databases">
        <title>Identification of Water Treatment Resistant and Multidrug Resistant Urinary Pathogenic Escherichia coli in Wastewater.</title>
        <authorList>
            <person name="Neumann N."/>
        </authorList>
    </citation>
    <scope>NUCLEOTIDE SEQUENCE [LARGE SCALE GENOMIC DNA]</scope>
    <source>
        <strain evidence="1 2">WU2356</strain>
    </source>
</reference>
<dbReference type="Proteomes" id="UP000392867">
    <property type="component" value="Unassembled WGS sequence"/>
</dbReference>
<dbReference type="AlphaFoldDB" id="A0A5N8H4A8"/>
<evidence type="ECO:0000313" key="2">
    <source>
        <dbReference type="Proteomes" id="UP000392867"/>
    </source>
</evidence>
<dbReference type="EMBL" id="VOTT01000009">
    <property type="protein sequence ID" value="MPU47657.1"/>
    <property type="molecule type" value="Genomic_DNA"/>
</dbReference>
<sequence length="50" mass="5458">MARFRTGKPQVEFYQVSAFCGERVSSPGALPVNDPDYIMICPLNPGSTPL</sequence>
<name>A0A5N8H4A8_ECOLX</name>